<comment type="caution">
    <text evidence="6">The sequence shown here is derived from an EMBL/GenBank/DDBJ whole genome shotgun (WGS) entry which is preliminary data.</text>
</comment>
<keyword evidence="7" id="KW-1185">Reference proteome</keyword>
<evidence type="ECO:0000313" key="6">
    <source>
        <dbReference type="EMBL" id="KAF2204077.1"/>
    </source>
</evidence>
<feature type="domain" description="O-methyltransferase C-terminal" evidence="4">
    <location>
        <begin position="284"/>
        <end position="431"/>
    </location>
</feature>
<evidence type="ECO:0000313" key="7">
    <source>
        <dbReference type="Proteomes" id="UP000799536"/>
    </source>
</evidence>
<dbReference type="Proteomes" id="UP000799536">
    <property type="component" value="Unassembled WGS sequence"/>
</dbReference>
<keyword evidence="2" id="KW-0808">Transferase</keyword>
<dbReference type="SUPFAM" id="SSF53335">
    <property type="entry name" value="S-adenosyl-L-methionine-dependent methyltransferases"/>
    <property type="match status" value="1"/>
</dbReference>
<proteinExistence type="predicted"/>
<dbReference type="OrthoDB" id="2410195at2759"/>
<dbReference type="EMBL" id="ML993885">
    <property type="protein sequence ID" value="KAF2204077.1"/>
    <property type="molecule type" value="Genomic_DNA"/>
</dbReference>
<gene>
    <name evidence="6" type="ORF">GQ43DRAFT_429298</name>
</gene>
<dbReference type="PANTHER" id="PTHR43712:SF19">
    <property type="entry name" value="DUAL O-METHYLTRANSFERASE_FAD-DEPENDENT MONOOXYGENASE ELCB"/>
    <property type="match status" value="1"/>
</dbReference>
<evidence type="ECO:0000259" key="4">
    <source>
        <dbReference type="Pfam" id="PF00891"/>
    </source>
</evidence>
<dbReference type="InterPro" id="IPR001077">
    <property type="entry name" value="COMT_C"/>
</dbReference>
<accession>A0A9P4JRK7</accession>
<evidence type="ECO:0000256" key="3">
    <source>
        <dbReference type="ARBA" id="ARBA00022691"/>
    </source>
</evidence>
<dbReference type="InterPro" id="IPR029063">
    <property type="entry name" value="SAM-dependent_MTases_sf"/>
</dbReference>
<name>A0A9P4JRK7_9PLEO</name>
<evidence type="ECO:0000256" key="2">
    <source>
        <dbReference type="ARBA" id="ARBA00022679"/>
    </source>
</evidence>
<dbReference type="AlphaFoldDB" id="A0A9P4JRK7"/>
<evidence type="ECO:0000259" key="5">
    <source>
        <dbReference type="Pfam" id="PF08100"/>
    </source>
</evidence>
<organism evidence="6 7">
    <name type="scientific">Delitschia confertaspora ATCC 74209</name>
    <dbReference type="NCBI Taxonomy" id="1513339"/>
    <lineage>
        <taxon>Eukaryota</taxon>
        <taxon>Fungi</taxon>
        <taxon>Dikarya</taxon>
        <taxon>Ascomycota</taxon>
        <taxon>Pezizomycotina</taxon>
        <taxon>Dothideomycetes</taxon>
        <taxon>Pleosporomycetidae</taxon>
        <taxon>Pleosporales</taxon>
        <taxon>Delitschiaceae</taxon>
        <taxon>Delitschia</taxon>
    </lineage>
</organism>
<dbReference type="Gene3D" id="3.40.50.150">
    <property type="entry name" value="Vaccinia Virus protein VP39"/>
    <property type="match status" value="2"/>
</dbReference>
<sequence>MSSKQINGQSNGHVSETTFPLEELSWSITKNASIVSQYLRGNHLPQPSFDSDGPSTVIPGDAPQNIHQARQALIAAALEISQLAIGPSEFLPNLATGFQYISCLAWLCQYNIFHLVPQNSTISYAALASAAGIPEQRAKSIIRMAMTNGLFREKSDGKHVSHSATSALLARNDDIYAYATYMCSKSAPMAMQLAAAHKKWGADTTNTHETAYNVAFNTDLSFFDHLGRDKARMGEFAAYMRNVRSSEAVDVKHLVTGFKWQSIPEGGLLVDVSGRTVKIVARETVGGSTGTSAIALAKAFPHLSFVVQDLPANAESGRKAAESLPEDISSRITFQGHNFMDPEPVQGADAYLLRMILHDWPDNEAVIILRNIVAAMGNNSKSRLLIMDTVLPKPGSVPISVERIVRARDLTMLQAFNSKERDLEDWKDLLAATNPKLKLVGVAQPFGSAMSVLEISLDS</sequence>
<feature type="domain" description="O-methyltransferase dimerisation" evidence="5">
    <location>
        <begin position="94"/>
        <end position="168"/>
    </location>
</feature>
<dbReference type="PANTHER" id="PTHR43712">
    <property type="entry name" value="PUTATIVE (AFU_ORTHOLOGUE AFUA_4G14580)-RELATED"/>
    <property type="match status" value="1"/>
</dbReference>
<protein>
    <submittedName>
        <fullName evidence="6">Sterigmatocystin 8-O-methyltransferase</fullName>
    </submittedName>
</protein>
<dbReference type="InterPro" id="IPR016461">
    <property type="entry name" value="COMT-like"/>
</dbReference>
<dbReference type="Pfam" id="PF00891">
    <property type="entry name" value="Methyltransf_2"/>
    <property type="match status" value="1"/>
</dbReference>
<dbReference type="Pfam" id="PF08100">
    <property type="entry name" value="Dimerisation"/>
    <property type="match status" value="1"/>
</dbReference>
<dbReference type="InterPro" id="IPR012967">
    <property type="entry name" value="COMT_dimerisation"/>
</dbReference>
<dbReference type="PROSITE" id="PS51683">
    <property type="entry name" value="SAM_OMT_II"/>
    <property type="match status" value="1"/>
</dbReference>
<dbReference type="GO" id="GO:0008171">
    <property type="term" value="F:O-methyltransferase activity"/>
    <property type="evidence" value="ECO:0007669"/>
    <property type="project" value="InterPro"/>
</dbReference>
<dbReference type="SUPFAM" id="SSF46785">
    <property type="entry name" value="Winged helix' DNA-binding domain"/>
    <property type="match status" value="1"/>
</dbReference>
<evidence type="ECO:0000256" key="1">
    <source>
        <dbReference type="ARBA" id="ARBA00022603"/>
    </source>
</evidence>
<dbReference type="InterPro" id="IPR036390">
    <property type="entry name" value="WH_DNA-bd_sf"/>
</dbReference>
<dbReference type="InterPro" id="IPR036388">
    <property type="entry name" value="WH-like_DNA-bd_sf"/>
</dbReference>
<keyword evidence="1" id="KW-0489">Methyltransferase</keyword>
<reference evidence="6" key="1">
    <citation type="journal article" date="2020" name="Stud. Mycol.">
        <title>101 Dothideomycetes genomes: a test case for predicting lifestyles and emergence of pathogens.</title>
        <authorList>
            <person name="Haridas S."/>
            <person name="Albert R."/>
            <person name="Binder M."/>
            <person name="Bloem J."/>
            <person name="Labutti K."/>
            <person name="Salamov A."/>
            <person name="Andreopoulos B."/>
            <person name="Baker S."/>
            <person name="Barry K."/>
            <person name="Bills G."/>
            <person name="Bluhm B."/>
            <person name="Cannon C."/>
            <person name="Castanera R."/>
            <person name="Culley D."/>
            <person name="Daum C."/>
            <person name="Ezra D."/>
            <person name="Gonzalez J."/>
            <person name="Henrissat B."/>
            <person name="Kuo A."/>
            <person name="Liang C."/>
            <person name="Lipzen A."/>
            <person name="Lutzoni F."/>
            <person name="Magnuson J."/>
            <person name="Mondo S."/>
            <person name="Nolan M."/>
            <person name="Ohm R."/>
            <person name="Pangilinan J."/>
            <person name="Park H.-J."/>
            <person name="Ramirez L."/>
            <person name="Alfaro M."/>
            <person name="Sun H."/>
            <person name="Tritt A."/>
            <person name="Yoshinaga Y."/>
            <person name="Zwiers L.-H."/>
            <person name="Turgeon B."/>
            <person name="Goodwin S."/>
            <person name="Spatafora J."/>
            <person name="Crous P."/>
            <person name="Grigoriev I."/>
        </authorList>
    </citation>
    <scope>NUCLEOTIDE SEQUENCE</scope>
    <source>
        <strain evidence="6">ATCC 74209</strain>
    </source>
</reference>
<keyword evidence="3" id="KW-0949">S-adenosyl-L-methionine</keyword>
<dbReference type="GO" id="GO:0032259">
    <property type="term" value="P:methylation"/>
    <property type="evidence" value="ECO:0007669"/>
    <property type="project" value="UniProtKB-KW"/>
</dbReference>
<dbReference type="Gene3D" id="1.10.10.10">
    <property type="entry name" value="Winged helix-like DNA-binding domain superfamily/Winged helix DNA-binding domain"/>
    <property type="match status" value="1"/>
</dbReference>